<evidence type="ECO:0000259" key="2">
    <source>
        <dbReference type="Pfam" id="PF13559"/>
    </source>
</evidence>
<dbReference type="Proteomes" id="UP001228636">
    <property type="component" value="Unassembled WGS sequence"/>
</dbReference>
<sequence length="238" mass="28245">MQKKVFLFVLFFTSISYGLVENDSLLLLEKDTVHYEKSIEYAQKRAFTENIKEKYNDKEFQYTEEEIEEAEPLKPSVGESAFVGAFLFFISNIFPFILGGIIIFIILKTFLGTETNFWNFKKSKKKVAKKLIYEDEDIHETDIDGLLQNAIQNKEYRLAIRYYYLSVLKTLSDKKLIDYHKDKTNSEYLFEIENTTTRTDFSYLSYVYSYVWYGDFPIDETNFKLAESKYQSFKNTLK</sequence>
<dbReference type="RefSeq" id="WP_261973250.1">
    <property type="nucleotide sequence ID" value="NZ_CP103460.1"/>
</dbReference>
<keyword evidence="1" id="KW-1133">Transmembrane helix</keyword>
<keyword evidence="1" id="KW-0812">Transmembrane</keyword>
<keyword evidence="1" id="KW-0472">Membrane</keyword>
<feature type="transmembrane region" description="Helical" evidence="1">
    <location>
        <begin position="81"/>
        <end position="107"/>
    </location>
</feature>
<accession>A0AAJ1QYF4</accession>
<evidence type="ECO:0000313" key="4">
    <source>
        <dbReference type="Proteomes" id="UP001228636"/>
    </source>
</evidence>
<name>A0AAJ1QYF4_9FLAO</name>
<dbReference type="EMBL" id="JAUFQH010000010">
    <property type="protein sequence ID" value="MDN3620117.1"/>
    <property type="molecule type" value="Genomic_DNA"/>
</dbReference>
<dbReference type="AlphaFoldDB" id="A0AAJ1QYF4"/>
<protein>
    <submittedName>
        <fullName evidence="3">DUF4129 domain-containing protein</fullName>
    </submittedName>
</protein>
<feature type="domain" description="Protein-glutamine gamma-glutamyltransferase-like C-terminal" evidence="2">
    <location>
        <begin position="164"/>
        <end position="228"/>
    </location>
</feature>
<dbReference type="InterPro" id="IPR025403">
    <property type="entry name" value="TgpA-like_C"/>
</dbReference>
<comment type="caution">
    <text evidence="3">The sequence shown here is derived from an EMBL/GenBank/DDBJ whole genome shotgun (WGS) entry which is preliminary data.</text>
</comment>
<evidence type="ECO:0000313" key="3">
    <source>
        <dbReference type="EMBL" id="MDN3620117.1"/>
    </source>
</evidence>
<gene>
    <name evidence="3" type="ORF">QWY81_11690</name>
</gene>
<proteinExistence type="predicted"/>
<organism evidence="3 4">
    <name type="scientific">Polaribacter sejongensis</name>
    <dbReference type="NCBI Taxonomy" id="985043"/>
    <lineage>
        <taxon>Bacteria</taxon>
        <taxon>Pseudomonadati</taxon>
        <taxon>Bacteroidota</taxon>
        <taxon>Flavobacteriia</taxon>
        <taxon>Flavobacteriales</taxon>
        <taxon>Flavobacteriaceae</taxon>
    </lineage>
</organism>
<dbReference type="Pfam" id="PF13559">
    <property type="entry name" value="DUF4129"/>
    <property type="match status" value="1"/>
</dbReference>
<evidence type="ECO:0000256" key="1">
    <source>
        <dbReference type="SAM" id="Phobius"/>
    </source>
</evidence>
<reference evidence="3 4" key="1">
    <citation type="journal article" date="2014" name="Int. J. Syst. Evol. Microbiol.">
        <title>Complete genome sequence of Corynebacterium casei LMG S-19264T (=DSM 44701T), isolated from a smear-ripened cheese.</title>
        <authorList>
            <consortium name="US DOE Joint Genome Institute (JGI-PGF)"/>
            <person name="Walter F."/>
            <person name="Albersmeier A."/>
            <person name="Kalinowski J."/>
            <person name="Ruckert C."/>
        </authorList>
    </citation>
    <scope>NUCLEOTIDE SEQUENCE [LARGE SCALE GENOMIC DNA]</scope>
    <source>
        <strain evidence="3 4">CECT 8670</strain>
    </source>
</reference>